<dbReference type="GeneID" id="112050607"/>
<feature type="compositionally biased region" description="Basic and acidic residues" evidence="1">
    <location>
        <begin position="222"/>
        <end position="233"/>
    </location>
</feature>
<dbReference type="Pfam" id="PF23055">
    <property type="entry name" value="DUF7041"/>
    <property type="match status" value="1"/>
</dbReference>
<evidence type="ECO:0000313" key="6">
    <source>
        <dbReference type="RefSeq" id="XP_052745802.1"/>
    </source>
</evidence>
<keyword evidence="3" id="KW-1185">Reference proteome</keyword>
<protein>
    <submittedName>
        <fullName evidence="4">Uncharacterized protein LOC112050607</fullName>
    </submittedName>
    <submittedName>
        <fullName evidence="5">Uncharacterized protein LOC128198523</fullName>
    </submittedName>
    <submittedName>
        <fullName evidence="6">Uncharacterized protein LOC128199612</fullName>
    </submittedName>
</protein>
<sequence>MSDSSADSTNTKRPDGHVTKRAKKKVGVSSDDVGKRIKVPMFSSEDPELWFALLEGQLDSAGITDDQTRFAHVTNNLDITFAKIVKDIIINPPSLNRYEKVKTELIKRLSASHEVRVRQLLMHEELGDRKPSQFARHLQDLAGSNIPEEFLKTIWCSRLPKHVQTVLATQPSQSLDQLLDLADRVHEITAAKDVAATTTSQTNSPSVHAEIAELRKMVERLSAKLEERSDRSRTSTRRGTNHRASSRSGSRSASSYRRYPVCWYHAKFGQDAKKCQKPCDYQRSGNATGNH</sequence>
<evidence type="ECO:0000313" key="3">
    <source>
        <dbReference type="Proteomes" id="UP001652582"/>
    </source>
</evidence>
<evidence type="ECO:0000313" key="5">
    <source>
        <dbReference type="RefSeq" id="XP_052740380.1"/>
    </source>
</evidence>
<dbReference type="Proteomes" id="UP001652582">
    <property type="component" value="Chromosome 10"/>
</dbReference>
<name>A0A6J1NI67_BICAN</name>
<dbReference type="OrthoDB" id="6260718at2759"/>
<dbReference type="KEGG" id="bany:112050607"/>
<feature type="domain" description="DUF7041" evidence="2">
    <location>
        <begin position="39"/>
        <end position="121"/>
    </location>
</feature>
<accession>A0A6J1NI67</accession>
<dbReference type="AlphaFoldDB" id="A0A6J1NI67"/>
<dbReference type="PANTHER" id="PTHR33327">
    <property type="entry name" value="ENDONUCLEASE"/>
    <property type="match status" value="1"/>
</dbReference>
<organism evidence="3 4">
    <name type="scientific">Bicyclus anynana</name>
    <name type="common">Squinting bush brown butterfly</name>
    <dbReference type="NCBI Taxonomy" id="110368"/>
    <lineage>
        <taxon>Eukaryota</taxon>
        <taxon>Metazoa</taxon>
        <taxon>Ecdysozoa</taxon>
        <taxon>Arthropoda</taxon>
        <taxon>Hexapoda</taxon>
        <taxon>Insecta</taxon>
        <taxon>Pterygota</taxon>
        <taxon>Neoptera</taxon>
        <taxon>Endopterygota</taxon>
        <taxon>Lepidoptera</taxon>
        <taxon>Glossata</taxon>
        <taxon>Ditrysia</taxon>
        <taxon>Papilionoidea</taxon>
        <taxon>Nymphalidae</taxon>
        <taxon>Satyrinae</taxon>
        <taxon>Satyrini</taxon>
        <taxon>Mycalesina</taxon>
        <taxon>Bicyclus</taxon>
    </lineage>
</organism>
<evidence type="ECO:0000259" key="2">
    <source>
        <dbReference type="Pfam" id="PF23055"/>
    </source>
</evidence>
<dbReference type="Proteomes" id="UP001652582">
    <property type="component" value="Chromosome 11"/>
</dbReference>
<dbReference type="Proteomes" id="UP001652582">
    <property type="component" value="Chromosome 26"/>
</dbReference>
<feature type="region of interest" description="Disordered" evidence="1">
    <location>
        <begin position="222"/>
        <end position="252"/>
    </location>
</feature>
<dbReference type="InterPro" id="IPR055469">
    <property type="entry name" value="DUF7041"/>
</dbReference>
<feature type="region of interest" description="Disordered" evidence="1">
    <location>
        <begin position="1"/>
        <end position="29"/>
    </location>
</feature>
<dbReference type="RefSeq" id="XP_023944672.1">
    <property type="nucleotide sequence ID" value="XM_024088904.1"/>
</dbReference>
<evidence type="ECO:0000313" key="4">
    <source>
        <dbReference type="RefSeq" id="XP_023944672.1"/>
    </source>
</evidence>
<feature type="compositionally biased region" description="Basic residues" evidence="1">
    <location>
        <begin position="234"/>
        <end position="245"/>
    </location>
</feature>
<dbReference type="RefSeq" id="XP_052740380.1">
    <property type="nucleotide sequence ID" value="XM_052884420.1"/>
</dbReference>
<reference evidence="4" key="1">
    <citation type="submission" date="2025-04" db="UniProtKB">
        <authorList>
            <consortium name="RefSeq"/>
        </authorList>
    </citation>
    <scope>IDENTIFICATION</scope>
</reference>
<dbReference type="RefSeq" id="XP_052745802.1">
    <property type="nucleotide sequence ID" value="XM_052889842.1"/>
</dbReference>
<proteinExistence type="predicted"/>
<gene>
    <name evidence="4" type="primary">LOC112050607</name>
    <name evidence="5" type="synonym">LOC128198523</name>
    <name evidence="6" type="synonym">LOC128199612</name>
</gene>
<evidence type="ECO:0000256" key="1">
    <source>
        <dbReference type="SAM" id="MobiDB-lite"/>
    </source>
</evidence>
<dbReference type="PANTHER" id="PTHR33327:SF3">
    <property type="entry name" value="RNA-DIRECTED DNA POLYMERASE"/>
    <property type="match status" value="1"/>
</dbReference>